<dbReference type="EMBL" id="LAZR01004583">
    <property type="protein sequence ID" value="KKN07319.1"/>
    <property type="molecule type" value="Genomic_DNA"/>
</dbReference>
<dbReference type="AlphaFoldDB" id="A0A0F9MNX9"/>
<evidence type="ECO:0000256" key="1">
    <source>
        <dbReference type="SAM" id="MobiDB-lite"/>
    </source>
</evidence>
<protein>
    <submittedName>
        <fullName evidence="2">Uncharacterized protein</fullName>
    </submittedName>
</protein>
<feature type="compositionally biased region" description="Basic and acidic residues" evidence="1">
    <location>
        <begin position="153"/>
        <end position="162"/>
    </location>
</feature>
<evidence type="ECO:0000313" key="2">
    <source>
        <dbReference type="EMBL" id="KKN07319.1"/>
    </source>
</evidence>
<gene>
    <name evidence="2" type="ORF">LCGC14_1068360</name>
</gene>
<sequence length="169" mass="19353">MNEEDKNPEKYQPVTDKAKAKAINFLINPENEQDRRVFANIAPQLAHLIPAIESIYDYIDQLLEAPLTINNYEEKEYEKLSDEEKNKISAPNIGFNLDNTLRNKEIRSYTEGILLLSVAQKGKRAEEVAEMIKNMNRPPFNPMAMMGGMFGNKSEDQVKDDNYPNELDG</sequence>
<accession>A0A0F9MNX9</accession>
<comment type="caution">
    <text evidence="2">The sequence shown here is derived from an EMBL/GenBank/DDBJ whole genome shotgun (WGS) entry which is preliminary data.</text>
</comment>
<reference evidence="2" key="1">
    <citation type="journal article" date="2015" name="Nature">
        <title>Complex archaea that bridge the gap between prokaryotes and eukaryotes.</title>
        <authorList>
            <person name="Spang A."/>
            <person name="Saw J.H."/>
            <person name="Jorgensen S.L."/>
            <person name="Zaremba-Niedzwiedzka K."/>
            <person name="Martijn J."/>
            <person name="Lind A.E."/>
            <person name="van Eijk R."/>
            <person name="Schleper C."/>
            <person name="Guy L."/>
            <person name="Ettema T.J."/>
        </authorList>
    </citation>
    <scope>NUCLEOTIDE SEQUENCE</scope>
</reference>
<organism evidence="2">
    <name type="scientific">marine sediment metagenome</name>
    <dbReference type="NCBI Taxonomy" id="412755"/>
    <lineage>
        <taxon>unclassified sequences</taxon>
        <taxon>metagenomes</taxon>
        <taxon>ecological metagenomes</taxon>
    </lineage>
</organism>
<feature type="region of interest" description="Disordered" evidence="1">
    <location>
        <begin position="150"/>
        <end position="169"/>
    </location>
</feature>
<name>A0A0F9MNX9_9ZZZZ</name>
<proteinExistence type="predicted"/>